<organism evidence="1 2">
    <name type="scientific">Novosphingobium barchaimii LL02</name>
    <dbReference type="NCBI Taxonomy" id="1114963"/>
    <lineage>
        <taxon>Bacteria</taxon>
        <taxon>Pseudomonadati</taxon>
        <taxon>Pseudomonadota</taxon>
        <taxon>Alphaproteobacteria</taxon>
        <taxon>Sphingomonadales</taxon>
        <taxon>Sphingomonadaceae</taxon>
        <taxon>Novosphingobium</taxon>
    </lineage>
</organism>
<accession>A0A0J7XUW0</accession>
<evidence type="ECO:0000313" key="2">
    <source>
        <dbReference type="Proteomes" id="UP000052268"/>
    </source>
</evidence>
<protein>
    <recommendedName>
        <fullName evidence="3">Nucleotidyltransferase</fullName>
    </recommendedName>
</protein>
<dbReference type="Proteomes" id="UP000052268">
    <property type="component" value="Unassembled WGS sequence"/>
</dbReference>
<dbReference type="EMBL" id="JACU01000005">
    <property type="protein sequence ID" value="KMS55419.1"/>
    <property type="molecule type" value="Genomic_DNA"/>
</dbReference>
<keyword evidence="2" id="KW-1185">Reference proteome</keyword>
<sequence>MSDDLYGSETLADRTAAALARDVVAPVRAFAERLARDAGALGVLFYGSNLRTGSLEGVLDFYVLLPGPQVERIWPRVSYHEWVHDGVPLRAKVATMAMETFRAAAAGARLDTTIWARFVQPSGLAWQQDEGAGALVADAVAQAARTAARLAVALGPEAGTPEDYWRALFRATYAAEFRVEKAGREDSILAANRAHFDGLLPLALSAQAIRFARCANGTIRPEITARDRARTLAWWKRRQRLGKPYNVMRLLKASTTFEGASRYAAWKIERHTGVPVTITPWRERHPVLSAPGVLWQVWRGRKALANAEGKAR</sequence>
<reference evidence="1 2" key="1">
    <citation type="journal article" date="2015" name="G3 (Bethesda)">
        <title>Insights into Ongoing Evolution of the Hexachlorocyclohexane Catabolic Pathway from Comparative Genomics of Ten Sphingomonadaceae Strains.</title>
        <authorList>
            <person name="Pearce S.L."/>
            <person name="Oakeshott J.G."/>
            <person name="Pandey G."/>
        </authorList>
    </citation>
    <scope>NUCLEOTIDE SEQUENCE [LARGE SCALE GENOMIC DNA]</scope>
    <source>
        <strain evidence="1 2">LL02</strain>
    </source>
</reference>
<name>A0A0J7XUW0_9SPHN</name>
<evidence type="ECO:0008006" key="3">
    <source>
        <dbReference type="Google" id="ProtNLM"/>
    </source>
</evidence>
<gene>
    <name evidence="1" type="ORF">V474_20505</name>
</gene>
<comment type="caution">
    <text evidence="1">The sequence shown here is derived from an EMBL/GenBank/DDBJ whole genome shotgun (WGS) entry which is preliminary data.</text>
</comment>
<dbReference type="RefSeq" id="WP_059152054.1">
    <property type="nucleotide sequence ID" value="NZ_KQ130454.1"/>
</dbReference>
<dbReference type="PATRIC" id="fig|1114963.3.peg.2938"/>
<dbReference type="AlphaFoldDB" id="A0A0J7XUW0"/>
<evidence type="ECO:0000313" key="1">
    <source>
        <dbReference type="EMBL" id="KMS55419.1"/>
    </source>
</evidence>
<proteinExistence type="predicted"/>
<dbReference type="OrthoDB" id="7340718at2"/>